<dbReference type="InterPro" id="IPR045864">
    <property type="entry name" value="aa-tRNA-synth_II/BPL/LPL"/>
</dbReference>
<dbReference type="PROSITE" id="PS51733">
    <property type="entry name" value="BPL_LPL_CATALYTIC"/>
    <property type="match status" value="1"/>
</dbReference>
<dbReference type="InterPro" id="IPR000544">
    <property type="entry name" value="Octanoyltransferase"/>
</dbReference>
<dbReference type="AlphaFoldDB" id="A0A9P0W0Q2"/>
<dbReference type="OrthoDB" id="19908at2759"/>
<dbReference type="InterPro" id="IPR004143">
    <property type="entry name" value="BPL_LPL_catalytic"/>
</dbReference>
<evidence type="ECO:0000256" key="6">
    <source>
        <dbReference type="PIRSR" id="PIRSR016262-1"/>
    </source>
</evidence>
<evidence type="ECO:0000256" key="3">
    <source>
        <dbReference type="ARBA" id="ARBA00022679"/>
    </source>
</evidence>
<dbReference type="NCBIfam" id="TIGR00214">
    <property type="entry name" value="lipB"/>
    <property type="match status" value="1"/>
</dbReference>
<dbReference type="EC" id="2.3.1.181" evidence="5"/>
<dbReference type="GO" id="GO:0009249">
    <property type="term" value="P:protein lipoylation"/>
    <property type="evidence" value="ECO:0007669"/>
    <property type="project" value="InterPro"/>
</dbReference>
<dbReference type="Pfam" id="PF21948">
    <property type="entry name" value="LplA-B_cat"/>
    <property type="match status" value="1"/>
</dbReference>
<comment type="similarity">
    <text evidence="2 5">Belongs to the LipB family.</text>
</comment>
<dbReference type="SUPFAM" id="SSF55681">
    <property type="entry name" value="Class II aaRS and biotin synthetases"/>
    <property type="match status" value="1"/>
</dbReference>
<name>A0A9P0W0Q2_9ASCO</name>
<accession>A0A9P0W0Q2</accession>
<keyword evidence="4 5" id="KW-0012">Acyltransferase</keyword>
<dbReference type="PANTHER" id="PTHR10993">
    <property type="entry name" value="OCTANOYLTRANSFERASE"/>
    <property type="match status" value="1"/>
</dbReference>
<dbReference type="Gene3D" id="3.30.930.10">
    <property type="entry name" value="Bira Bifunctional Protein, Domain 2"/>
    <property type="match status" value="1"/>
</dbReference>
<dbReference type="PIRSF" id="PIRSF016262">
    <property type="entry name" value="LPLase"/>
    <property type="match status" value="1"/>
</dbReference>
<comment type="function">
    <text evidence="5">Catalyzes the transfer of endogenously produced octanoic acid from octanoyl-acyl-carrier-protein onto the lipoyl domains of lipoate-dependent enzymes. Lipoyl-ACP can also act as a substrate although octanoyl-ACP is likely to be the physiological substrate.</text>
</comment>
<evidence type="ECO:0000313" key="11">
    <source>
        <dbReference type="EMBL" id="CAH2354798.1"/>
    </source>
</evidence>
<keyword evidence="3 5" id="KW-0808">Transferase</keyword>
<dbReference type="EMBL" id="CAKXYY010000019">
    <property type="protein sequence ID" value="CAH2354798.1"/>
    <property type="molecule type" value="Genomic_DNA"/>
</dbReference>
<organism evidence="11 12">
    <name type="scientific">[Candida] railenensis</name>
    <dbReference type="NCBI Taxonomy" id="45579"/>
    <lineage>
        <taxon>Eukaryota</taxon>
        <taxon>Fungi</taxon>
        <taxon>Dikarya</taxon>
        <taxon>Ascomycota</taxon>
        <taxon>Saccharomycotina</taxon>
        <taxon>Pichiomycetes</taxon>
        <taxon>Debaryomycetaceae</taxon>
        <taxon>Kurtzmaniella</taxon>
    </lineage>
</organism>
<proteinExistence type="inferred from homology"/>
<dbReference type="GO" id="GO:0033819">
    <property type="term" value="F:lipoyl(octanoyl) transferase activity"/>
    <property type="evidence" value="ECO:0007669"/>
    <property type="project" value="UniProtKB-EC"/>
</dbReference>
<dbReference type="PANTHER" id="PTHR10993:SF7">
    <property type="entry name" value="LIPOYLTRANSFERASE 2, MITOCHONDRIAL-RELATED"/>
    <property type="match status" value="1"/>
</dbReference>
<evidence type="ECO:0000256" key="4">
    <source>
        <dbReference type="ARBA" id="ARBA00023315"/>
    </source>
</evidence>
<comment type="caution">
    <text evidence="11">The sequence shown here is derived from an EMBL/GenBank/DDBJ whole genome shotgun (WGS) entry which is preliminary data.</text>
</comment>
<protein>
    <recommendedName>
        <fullName evidence="5">Octanoyltransferase</fullName>
        <ecNumber evidence="5">2.3.1.181</ecNumber>
    </recommendedName>
</protein>
<feature type="domain" description="BPL/LPL catalytic" evidence="10">
    <location>
        <begin position="95"/>
        <end position="287"/>
    </location>
</feature>
<dbReference type="PROSITE" id="PS01313">
    <property type="entry name" value="LIPB"/>
    <property type="match status" value="1"/>
</dbReference>
<feature type="binding site" evidence="7">
    <location>
        <begin position="213"/>
        <end position="215"/>
    </location>
    <ligand>
        <name>substrate</name>
    </ligand>
</feature>
<dbReference type="Proteomes" id="UP000837801">
    <property type="component" value="Unassembled WGS sequence"/>
</dbReference>
<evidence type="ECO:0000259" key="10">
    <source>
        <dbReference type="PROSITE" id="PS51733"/>
    </source>
</evidence>
<feature type="binding site" evidence="7">
    <location>
        <begin position="141"/>
        <end position="148"/>
    </location>
    <ligand>
        <name>substrate</name>
    </ligand>
</feature>
<evidence type="ECO:0000256" key="8">
    <source>
        <dbReference type="PIRSR" id="PIRSR016262-3"/>
    </source>
</evidence>
<feature type="active site" description="Acyl-thioester intermediate" evidence="6">
    <location>
        <position position="244"/>
    </location>
</feature>
<sequence>MNTRSLGLSFIRHNSTSCATKFIPLTENYKTLRHIHFPGITPFQTGQDIQADMVNANIHFKKLESKIIKQQREAWTKGLTLSDYEDQFLKKILDMKPLPTLLTFEFENVYTGGKKMKQDPNLPERIKEFEKLGCRYFQLERGGETTWHGKGQLVAYLILDLKKFENLTVRCFVDSVLLRSVQETLKHKYGLSETFTNSNPGVWMSQDDLKISSVGCNIQRGISSYGIGLNIAPDLKYLNTFTMCGLSGTTATSVHEILPDLEQKELNIKDVAFEYAKQVSKRLNITSLEHMDGEDLIKSMQGQNESETETEPGSESNSTV</sequence>
<feature type="site" description="Lowers pKa of active site Cys" evidence="8">
    <location>
        <position position="210"/>
    </location>
</feature>
<evidence type="ECO:0000256" key="7">
    <source>
        <dbReference type="PIRSR" id="PIRSR016262-2"/>
    </source>
</evidence>
<evidence type="ECO:0000313" key="12">
    <source>
        <dbReference type="Proteomes" id="UP000837801"/>
    </source>
</evidence>
<comment type="pathway">
    <text evidence="1 5">Protein modification; protein lipoylation via endogenous pathway; protein N(6)-(lipoyl)lysine from octanoyl-[acyl-carrier-protein]: step 1/2.</text>
</comment>
<keyword evidence="12" id="KW-1185">Reference proteome</keyword>
<evidence type="ECO:0000256" key="9">
    <source>
        <dbReference type="SAM" id="MobiDB-lite"/>
    </source>
</evidence>
<gene>
    <name evidence="11" type="ORF">CLIB1423_19S00540</name>
</gene>
<evidence type="ECO:0000256" key="2">
    <source>
        <dbReference type="ARBA" id="ARBA00007907"/>
    </source>
</evidence>
<feature type="binding site" evidence="7">
    <location>
        <begin position="226"/>
        <end position="228"/>
    </location>
    <ligand>
        <name>substrate</name>
    </ligand>
</feature>
<reference evidence="11" key="1">
    <citation type="submission" date="2022-03" db="EMBL/GenBank/DDBJ databases">
        <authorList>
            <person name="Legras J.-L."/>
            <person name="Devillers H."/>
            <person name="Grondin C."/>
        </authorList>
    </citation>
    <scope>NUCLEOTIDE SEQUENCE</scope>
    <source>
        <strain evidence="11">CLIB 1423</strain>
    </source>
</reference>
<evidence type="ECO:0000256" key="1">
    <source>
        <dbReference type="ARBA" id="ARBA00004821"/>
    </source>
</evidence>
<comment type="catalytic activity">
    <reaction evidence="5">
        <text>octanoyl-[ACP] + L-lysyl-[protein] = N(6)-octanoyl-L-lysyl-[protein] + holo-[ACP] + H(+)</text>
        <dbReference type="Rhea" id="RHEA:17665"/>
        <dbReference type="Rhea" id="RHEA-COMP:9636"/>
        <dbReference type="Rhea" id="RHEA-COMP:9685"/>
        <dbReference type="Rhea" id="RHEA-COMP:9752"/>
        <dbReference type="Rhea" id="RHEA-COMP:9928"/>
        <dbReference type="ChEBI" id="CHEBI:15378"/>
        <dbReference type="ChEBI" id="CHEBI:29969"/>
        <dbReference type="ChEBI" id="CHEBI:64479"/>
        <dbReference type="ChEBI" id="CHEBI:78463"/>
        <dbReference type="ChEBI" id="CHEBI:78809"/>
        <dbReference type="EC" id="2.3.1.181"/>
    </reaction>
</comment>
<feature type="region of interest" description="Disordered" evidence="9">
    <location>
        <begin position="299"/>
        <end position="320"/>
    </location>
</feature>
<evidence type="ECO:0000256" key="5">
    <source>
        <dbReference type="PIRNR" id="PIRNR016262"/>
    </source>
</evidence>
<dbReference type="InterPro" id="IPR020605">
    <property type="entry name" value="Octanoyltransferase_CS"/>
</dbReference>